<evidence type="ECO:0000256" key="1">
    <source>
        <dbReference type="SAM" id="SignalP"/>
    </source>
</evidence>
<keyword evidence="1" id="KW-0732">Signal</keyword>
<comment type="caution">
    <text evidence="2">The sequence shown here is derived from an EMBL/GenBank/DDBJ whole genome shotgun (WGS) entry which is preliminary data.</text>
</comment>
<dbReference type="EMBL" id="JAVRHP010000065">
    <property type="protein sequence ID" value="MDT0650879.1"/>
    <property type="molecule type" value="Genomic_DNA"/>
</dbReference>
<reference evidence="2 3" key="1">
    <citation type="submission" date="2023-09" db="EMBL/GenBank/DDBJ databases">
        <authorList>
            <person name="Rey-Velasco X."/>
        </authorList>
    </citation>
    <scope>NUCLEOTIDE SEQUENCE [LARGE SCALE GENOMIC DNA]</scope>
    <source>
        <strain evidence="2 3">F297</strain>
    </source>
</reference>
<feature type="signal peptide" evidence="1">
    <location>
        <begin position="1"/>
        <end position="22"/>
    </location>
</feature>
<evidence type="ECO:0000313" key="3">
    <source>
        <dbReference type="Proteomes" id="UP001248819"/>
    </source>
</evidence>
<accession>A0ABU3CWZ8</accession>
<sequence>MFKKLKLLLIPLFLLLNFHASAQVNEDKTGAWYMYFWNTQFEGTNWGILGDVQYRNWNLGGDLQQLILRGGLSYSIPKSNFRFALAYGHFISGAYGESDATFIENRIHQDALFSHDFNSRFFFTHRLRYEQRWVENQDFRTRYRYSLFLNIPLNQQNLGKNAIYLALNDEVFLNGQQHIGNGQTVETFDRNWFYSGLGYSVLDNLRVQLGYMHESSNAFNKGQLQLSLFHSF</sequence>
<keyword evidence="3" id="KW-1185">Reference proteome</keyword>
<dbReference type="Proteomes" id="UP001248819">
    <property type="component" value="Unassembled WGS sequence"/>
</dbReference>
<proteinExistence type="predicted"/>
<gene>
    <name evidence="2" type="ORF">RM529_12015</name>
</gene>
<evidence type="ECO:0000313" key="2">
    <source>
        <dbReference type="EMBL" id="MDT0650879.1"/>
    </source>
</evidence>
<dbReference type="InterPro" id="IPR019619">
    <property type="entry name" value="DUF2490"/>
</dbReference>
<dbReference type="Pfam" id="PF10677">
    <property type="entry name" value="DUF2490"/>
    <property type="match status" value="1"/>
</dbReference>
<name>A0ABU3CWZ8_9FLAO</name>
<dbReference type="RefSeq" id="WP_311485036.1">
    <property type="nucleotide sequence ID" value="NZ_JAVRHP010000065.1"/>
</dbReference>
<organism evidence="2 3">
    <name type="scientific">Autumnicola edwardsiae</name>
    <dbReference type="NCBI Taxonomy" id="3075594"/>
    <lineage>
        <taxon>Bacteria</taxon>
        <taxon>Pseudomonadati</taxon>
        <taxon>Bacteroidota</taxon>
        <taxon>Flavobacteriia</taxon>
        <taxon>Flavobacteriales</taxon>
        <taxon>Flavobacteriaceae</taxon>
        <taxon>Autumnicola</taxon>
    </lineage>
</organism>
<protein>
    <submittedName>
        <fullName evidence="2">DUF2490 domain-containing protein</fullName>
    </submittedName>
</protein>
<feature type="chain" id="PRO_5047061334" evidence="1">
    <location>
        <begin position="23"/>
        <end position="232"/>
    </location>
</feature>